<dbReference type="EMBL" id="WXKQ01000010">
    <property type="protein sequence ID" value="NAG20405.1"/>
    <property type="molecule type" value="Genomic_DNA"/>
</dbReference>
<evidence type="ECO:0000313" key="4">
    <source>
        <dbReference type="Proteomes" id="UP000475070"/>
    </source>
</evidence>
<dbReference type="EMBL" id="DADPIR010000012">
    <property type="protein sequence ID" value="HAZ7491932.1"/>
    <property type="molecule type" value="Genomic_DNA"/>
</dbReference>
<proteinExistence type="predicted"/>
<protein>
    <submittedName>
        <fullName evidence="3">TIGR03752 family integrating conjugative element protein</fullName>
    </submittedName>
</protein>
<keyword evidence="1" id="KW-0175">Coiled coil</keyword>
<dbReference type="Proteomes" id="UP000475070">
    <property type="component" value="Unassembled WGS sequence"/>
</dbReference>
<name>A0A1M1DNS4_ECOLX</name>
<comment type="caution">
    <text evidence="3">The sequence shown here is derived from an EMBL/GenBank/DDBJ whole genome shotgun (WGS) entry which is preliminary data.</text>
</comment>
<dbReference type="RefSeq" id="WP_023155771.1">
    <property type="nucleotide sequence ID" value="NZ_AP022409.1"/>
</dbReference>
<evidence type="ECO:0000313" key="3">
    <source>
        <dbReference type="EMBL" id="NAG20405.1"/>
    </source>
</evidence>
<accession>A0A1M1DNS4</accession>
<evidence type="ECO:0000256" key="1">
    <source>
        <dbReference type="SAM" id="Coils"/>
    </source>
</evidence>
<gene>
    <name evidence="3" type="ORF">GUC01_15430</name>
    <name evidence="2" type="ORF">J8F57_002136</name>
</gene>
<sequence>MMPRQSLLLKILLPVVVLLTLWLLLRPASKNIAEKSPSRSVAALTPQELRDLGIDGDTPADTVATLVGQMKQYRRELQTIQNDNESQQDREKRLKAQQATLVSELRGDMRRQQDQMRDELLKSQRGLLDKLDHLMAKRPDDIPPGLGLTPGELPADVQPDIRWLEPLDATPPVDEKLLRVPMKAADKPPPKPDVKVYTLPQNATLTGSVAMTALIGRVPLNGTVSDPYPFKLLIGEDNLTANGVELPDVAGAVVSGIASGDWTLSCVRGEITSMTFVFHDGTIRTVPQGGKSGNKQQEIGWLSDNQGLPCIPGERKSNAKEYLTSQFLLAGSGAAAQAFANGESTTVVEDGSITSAVTGNNGQYVLGQAIGGGLKETADWMKQHYGQMFDAVYVPPGHKVAVHLTEPLAIDYEPEGRKVKYQQASTPGGLE</sequence>
<feature type="coiled-coil region" evidence="1">
    <location>
        <begin position="63"/>
        <end position="97"/>
    </location>
</feature>
<reference evidence="3 4" key="2">
    <citation type="journal article" date="2019" name="Nat. Med.">
        <title>A library of human gut bacterial isolates paired with longitudinal multiomics data enables mechanistic microbiome research.</title>
        <authorList>
            <person name="Poyet M."/>
            <person name="Groussin M."/>
            <person name="Gibbons S.M."/>
            <person name="Avila-Pacheco J."/>
            <person name="Jiang X."/>
            <person name="Kearney S.M."/>
            <person name="Perrotta A.R."/>
            <person name="Berdy B."/>
            <person name="Zhao S."/>
            <person name="Lieberman T.D."/>
            <person name="Swanson P.K."/>
            <person name="Smith M."/>
            <person name="Roesemann S."/>
            <person name="Alexander J.E."/>
            <person name="Rich S.A."/>
            <person name="Livny J."/>
            <person name="Vlamakis H."/>
            <person name="Clish C."/>
            <person name="Bullock K."/>
            <person name="Deik A."/>
            <person name="Scott J."/>
            <person name="Pierce K.A."/>
            <person name="Xavier R.J."/>
            <person name="Alm E.J."/>
        </authorList>
    </citation>
    <scope>NUCLEOTIDE SEQUENCE [LARGE SCALE GENOMIC DNA]</scope>
    <source>
        <strain evidence="3 4">BIOML-A112</strain>
    </source>
</reference>
<reference evidence="2" key="3">
    <citation type="submission" date="2021-03" db="EMBL/GenBank/DDBJ databases">
        <authorList>
            <consortium name="NCBI Pathogen Detection Project"/>
        </authorList>
    </citation>
    <scope>NUCLEOTIDE SEQUENCE</scope>
    <source>
        <strain evidence="2">SJP41</strain>
    </source>
</reference>
<dbReference type="InterPro" id="IPR021207">
    <property type="entry name" value="Integr_conj_element_PFL4705"/>
</dbReference>
<dbReference type="Proteomes" id="UP000868636">
    <property type="component" value="Unassembled WGS sequence"/>
</dbReference>
<dbReference type="NCBIfam" id="TIGR03752">
    <property type="entry name" value="conj_TIGR03752"/>
    <property type="match status" value="1"/>
</dbReference>
<evidence type="ECO:0000313" key="2">
    <source>
        <dbReference type="EMBL" id="HAZ7491932.1"/>
    </source>
</evidence>
<organism evidence="3 4">
    <name type="scientific">Escherichia coli</name>
    <dbReference type="NCBI Taxonomy" id="562"/>
    <lineage>
        <taxon>Bacteria</taxon>
        <taxon>Pseudomonadati</taxon>
        <taxon>Pseudomonadota</taxon>
        <taxon>Gammaproteobacteria</taxon>
        <taxon>Enterobacterales</taxon>
        <taxon>Enterobacteriaceae</taxon>
        <taxon>Escherichia</taxon>
    </lineage>
</organism>
<reference evidence="2" key="1">
    <citation type="journal article" date="2018" name="Genome Biol.">
        <title>SKESA: strategic k-mer extension for scrupulous assemblies.</title>
        <authorList>
            <person name="Souvorov A."/>
            <person name="Agarwala R."/>
            <person name="Lipman D.J."/>
        </authorList>
    </citation>
    <scope>NUCLEOTIDE SEQUENCE</scope>
    <source>
        <strain evidence="2">SJP41</strain>
    </source>
</reference>
<dbReference type="AlphaFoldDB" id="A0A1M1DNS4"/>